<evidence type="ECO:0000259" key="4">
    <source>
        <dbReference type="Pfam" id="PF11250"/>
    </source>
</evidence>
<keyword evidence="6" id="KW-1185">Reference proteome</keyword>
<dbReference type="InterPro" id="IPR021410">
    <property type="entry name" value="FAF"/>
</dbReference>
<evidence type="ECO:0000313" key="6">
    <source>
        <dbReference type="Proteomes" id="UP000289340"/>
    </source>
</evidence>
<dbReference type="Gramene" id="XM_028334438.1">
    <property type="protein sequence ID" value="XP_028190239.1"/>
    <property type="gene ID" value="LOC114376349"/>
</dbReference>
<feature type="domain" description="FAF" evidence="4">
    <location>
        <begin position="141"/>
        <end position="190"/>
    </location>
</feature>
<evidence type="ECO:0000256" key="2">
    <source>
        <dbReference type="SAM" id="Coils"/>
    </source>
</evidence>
<evidence type="ECO:0000313" key="5">
    <source>
        <dbReference type="EMBL" id="RZB77598.1"/>
    </source>
</evidence>
<dbReference type="Proteomes" id="UP000289340">
    <property type="component" value="Chromosome 11"/>
</dbReference>
<feature type="region of interest" description="Disordered" evidence="3">
    <location>
        <begin position="99"/>
        <end position="138"/>
    </location>
</feature>
<feature type="compositionally biased region" description="Basic and acidic residues" evidence="3">
    <location>
        <begin position="125"/>
        <end position="138"/>
    </location>
</feature>
<dbReference type="PANTHER" id="PTHR33155:SF4">
    <property type="entry name" value="PROTEIN FANTASTIC FOUR 3"/>
    <property type="match status" value="1"/>
</dbReference>
<protein>
    <submittedName>
        <fullName evidence="5">Protein FANTASTIC FOUR 3</fullName>
    </submittedName>
</protein>
<proteinExistence type="inferred from homology"/>
<feature type="coiled-coil region" evidence="2">
    <location>
        <begin position="196"/>
        <end position="223"/>
    </location>
</feature>
<dbReference type="AlphaFoldDB" id="A0A445HUY4"/>
<organism evidence="5 6">
    <name type="scientific">Glycine soja</name>
    <name type="common">Wild soybean</name>
    <dbReference type="NCBI Taxonomy" id="3848"/>
    <lineage>
        <taxon>Eukaryota</taxon>
        <taxon>Viridiplantae</taxon>
        <taxon>Streptophyta</taxon>
        <taxon>Embryophyta</taxon>
        <taxon>Tracheophyta</taxon>
        <taxon>Spermatophyta</taxon>
        <taxon>Magnoliopsida</taxon>
        <taxon>eudicotyledons</taxon>
        <taxon>Gunneridae</taxon>
        <taxon>Pentapetalae</taxon>
        <taxon>rosids</taxon>
        <taxon>fabids</taxon>
        <taxon>Fabales</taxon>
        <taxon>Fabaceae</taxon>
        <taxon>Papilionoideae</taxon>
        <taxon>50 kb inversion clade</taxon>
        <taxon>NPAAA clade</taxon>
        <taxon>indigoferoid/millettioid clade</taxon>
        <taxon>Phaseoleae</taxon>
        <taxon>Glycine</taxon>
        <taxon>Glycine subgen. Soja</taxon>
    </lineage>
</organism>
<dbReference type="EMBL" id="QZWG01000011">
    <property type="protein sequence ID" value="RZB77598.1"/>
    <property type="molecule type" value="Genomic_DNA"/>
</dbReference>
<dbReference type="Pfam" id="PF11250">
    <property type="entry name" value="FAF"/>
    <property type="match status" value="1"/>
</dbReference>
<name>A0A445HUY4_GLYSO</name>
<dbReference type="PANTHER" id="PTHR33155">
    <property type="entry name" value="FANTASTIC FOUR-LIKE PROTEIN (DUF3049)"/>
    <property type="match status" value="1"/>
</dbReference>
<dbReference type="InterPro" id="IPR046431">
    <property type="entry name" value="FAF_dom"/>
</dbReference>
<accession>A0A445HUY4</accession>
<comment type="caution">
    <text evidence="5">The sequence shown here is derived from an EMBL/GenBank/DDBJ whole genome shotgun (WGS) entry which is preliminary data.</text>
</comment>
<sequence length="278" mass="31535">MAAIVCQSRLHRLMLASPKPPPQQPFKSCCFWEESNYAKPHYDDEDNYKADDTPTDWSSIQALSSTVTVSNSIYEVKQSSSLLRLSPKSLELCTEKLGNETGSDDITAETGNDDLLSSSSSSSEITREQKSKKVREAARTFPPPLRTIRGSESIRVRPHREDGRLVLQLTKVVPSCFQALRSPGRLRLCFWTNDDIQETQDHVEDNQKEIEKMEQQEQDQSVDDVVENNGRGWEHEQTKGCNSWTVVERPSSSCKEEGDHENNDFLINWGEPRLVTTS</sequence>
<gene>
    <name evidence="5" type="ORF">D0Y65_028576</name>
</gene>
<comment type="similarity">
    <text evidence="1">Belongs to the fantastic four family.</text>
</comment>
<evidence type="ECO:0000256" key="1">
    <source>
        <dbReference type="ARBA" id="ARBA00008690"/>
    </source>
</evidence>
<keyword evidence="2" id="KW-0175">Coiled coil</keyword>
<reference evidence="5 6" key="1">
    <citation type="submission" date="2018-09" db="EMBL/GenBank/DDBJ databases">
        <title>A high-quality reference genome of wild soybean provides a powerful tool to mine soybean genomes.</title>
        <authorList>
            <person name="Xie M."/>
            <person name="Chung C.Y.L."/>
            <person name="Li M.-W."/>
            <person name="Wong F.-L."/>
            <person name="Chan T.-F."/>
            <person name="Lam H.-M."/>
        </authorList>
    </citation>
    <scope>NUCLEOTIDE SEQUENCE [LARGE SCALE GENOMIC DNA]</scope>
    <source>
        <strain evidence="6">cv. W05</strain>
        <tissue evidence="5">Hypocotyl of etiolated seedlings</tissue>
    </source>
</reference>
<evidence type="ECO:0000256" key="3">
    <source>
        <dbReference type="SAM" id="MobiDB-lite"/>
    </source>
</evidence>